<accession>A0A1C7EAP9</accession>
<dbReference type="Proteomes" id="UP000092650">
    <property type="component" value="Chromosome"/>
</dbReference>
<dbReference type="KEGG" id="ppla:BBI15_09875"/>
<dbReference type="AlphaFoldDB" id="A0A1C7EAP9"/>
<proteinExistence type="predicted"/>
<sequence>MNKRIIGKALAFRLRCRGTLSGGLALSRFVAALLQGLNCLANPPGVGPFHSVSSFRSKRIFYVHSIKNVEILHILHLISFVAKRMRFFGLIFKQDIRFKHQFVRCHILRSDSPTSRQLHIEADPFEQTAHNEISKPPSA</sequence>
<dbReference type="EMBL" id="CP016539">
    <property type="protein sequence ID" value="ANU20502.1"/>
    <property type="molecule type" value="Genomic_DNA"/>
</dbReference>
<gene>
    <name evidence="1" type="ORF">BBI15_09875</name>
</gene>
<evidence type="ECO:0000313" key="1">
    <source>
        <dbReference type="EMBL" id="ANU20502.1"/>
    </source>
</evidence>
<name>A0A1C7EAP9_9BACL</name>
<protein>
    <submittedName>
        <fullName evidence="1">Uncharacterized protein</fullName>
    </submittedName>
</protein>
<keyword evidence="2" id="KW-1185">Reference proteome</keyword>
<organism evidence="1 2">
    <name type="scientific">Planococcus plakortidis</name>
    <dbReference type="NCBI Taxonomy" id="1038856"/>
    <lineage>
        <taxon>Bacteria</taxon>
        <taxon>Bacillati</taxon>
        <taxon>Bacillota</taxon>
        <taxon>Bacilli</taxon>
        <taxon>Bacillales</taxon>
        <taxon>Caryophanaceae</taxon>
        <taxon>Planococcus</taxon>
    </lineage>
</organism>
<reference evidence="1" key="1">
    <citation type="submission" date="2016-10" db="EMBL/GenBank/DDBJ databases">
        <authorList>
            <person name="See-Too W.S."/>
        </authorList>
    </citation>
    <scope>NUCLEOTIDE SEQUENCE [LARGE SCALE GENOMIC DNA]</scope>
    <source>
        <strain evidence="1">DSM 23997</strain>
    </source>
</reference>
<evidence type="ECO:0000313" key="2">
    <source>
        <dbReference type="Proteomes" id="UP000092650"/>
    </source>
</evidence>